<organism evidence="1 2">
    <name type="scientific">Microcoleus anatoxicus PTRS2</name>
    <dbReference type="NCBI Taxonomy" id="2705321"/>
    <lineage>
        <taxon>Bacteria</taxon>
        <taxon>Bacillati</taxon>
        <taxon>Cyanobacteriota</taxon>
        <taxon>Cyanophyceae</taxon>
        <taxon>Oscillatoriophycideae</taxon>
        <taxon>Oscillatoriales</taxon>
        <taxon>Microcoleaceae</taxon>
        <taxon>Microcoleus</taxon>
        <taxon>Microcoleus anatoxicus</taxon>
    </lineage>
</organism>
<reference evidence="1 2" key="1">
    <citation type="journal article" date="2020" name="Harmful Algae">
        <title>Molecular and morphological characterization of a novel dihydroanatoxin-a producing Microcoleus species (cyanobacteria) from the Russian River, California, USA.</title>
        <authorList>
            <person name="Conklin K.Y."/>
            <person name="Stancheva R."/>
            <person name="Otten T.G."/>
            <person name="Fadness R."/>
            <person name="Boyer G.L."/>
            <person name="Read B."/>
            <person name="Zhang X."/>
            <person name="Sheath R.G."/>
        </authorList>
    </citation>
    <scope>NUCLEOTIDE SEQUENCE [LARGE SCALE GENOMIC DNA]</scope>
    <source>
        <strain evidence="1 2">PTRS2</strain>
    </source>
</reference>
<proteinExistence type="predicted"/>
<protein>
    <submittedName>
        <fullName evidence="1">Uncharacterized protein</fullName>
    </submittedName>
</protein>
<name>A0ABU8YJD0_9CYAN</name>
<dbReference type="Proteomes" id="UP001384579">
    <property type="component" value="Unassembled WGS sequence"/>
</dbReference>
<keyword evidence="2" id="KW-1185">Reference proteome</keyword>
<dbReference type="EMBL" id="JBBLXS010000053">
    <property type="protein sequence ID" value="MEK0184467.1"/>
    <property type="molecule type" value="Genomic_DNA"/>
</dbReference>
<dbReference type="RefSeq" id="WP_340518962.1">
    <property type="nucleotide sequence ID" value="NZ_JBBLXS010000053.1"/>
</dbReference>
<comment type="caution">
    <text evidence="1">The sequence shown here is derived from an EMBL/GenBank/DDBJ whole genome shotgun (WGS) entry which is preliminary data.</text>
</comment>
<accession>A0ABU8YJD0</accession>
<evidence type="ECO:0000313" key="2">
    <source>
        <dbReference type="Proteomes" id="UP001384579"/>
    </source>
</evidence>
<evidence type="ECO:0000313" key="1">
    <source>
        <dbReference type="EMBL" id="MEK0184467.1"/>
    </source>
</evidence>
<gene>
    <name evidence="1" type="ORF">WMG39_06315</name>
</gene>
<sequence length="160" mass="18083">MRKYIIFRAQKGELEKYRSLTETKVGESFYRVANVGSVKSLIWTLAEHYDSSDKPSPAAGYRLTESVVMPSAIAPTFPTASTHFRDSGWEVVKVHEYTPEIPAPYGAEFDSICICYCAYKPIENAPLKQYQRSPVTLDSFGGDRAAYDRWLESQKQPAEV</sequence>